<gene>
    <name evidence="1" type="ORF">H6A31_08530</name>
</gene>
<protein>
    <recommendedName>
        <fullName evidence="3">DUF4249 domain-containing protein</fullName>
    </recommendedName>
</protein>
<organism evidence="1 2">
    <name type="scientific">Bacteroides mediterraneensis</name>
    <dbReference type="NCBI Taxonomy" id="1841856"/>
    <lineage>
        <taxon>Bacteria</taxon>
        <taxon>Pseudomonadati</taxon>
        <taxon>Bacteroidota</taxon>
        <taxon>Bacteroidia</taxon>
        <taxon>Bacteroidales</taxon>
        <taxon>Bacteroidaceae</taxon>
        <taxon>Bacteroides</taxon>
    </lineage>
</organism>
<dbReference type="EMBL" id="JACJJW010000020">
    <property type="protein sequence ID" value="MBM6758720.1"/>
    <property type="molecule type" value="Genomic_DNA"/>
</dbReference>
<evidence type="ECO:0008006" key="3">
    <source>
        <dbReference type="Google" id="ProtNLM"/>
    </source>
</evidence>
<reference evidence="1 2" key="1">
    <citation type="journal article" date="2021" name="Sci. Rep.">
        <title>The distribution of antibiotic resistance genes in chicken gut microbiota commensals.</title>
        <authorList>
            <person name="Juricova H."/>
            <person name="Matiasovicova J."/>
            <person name="Kubasova T."/>
            <person name="Cejkova D."/>
            <person name="Rychlik I."/>
        </authorList>
    </citation>
    <scope>NUCLEOTIDE SEQUENCE [LARGE SCALE GENOMIC DNA]</scope>
    <source>
        <strain evidence="1 2">An801</strain>
    </source>
</reference>
<keyword evidence="2" id="KW-1185">Reference proteome</keyword>
<comment type="caution">
    <text evidence="1">The sequence shown here is derived from an EMBL/GenBank/DDBJ whole genome shotgun (WGS) entry which is preliminary data.</text>
</comment>
<evidence type="ECO:0000313" key="2">
    <source>
        <dbReference type="Proteomes" id="UP000703295"/>
    </source>
</evidence>
<name>A0ABS2EVM3_9BACE</name>
<evidence type="ECO:0000313" key="1">
    <source>
        <dbReference type="EMBL" id="MBM6758720.1"/>
    </source>
</evidence>
<proteinExistence type="predicted"/>
<dbReference type="RefSeq" id="WP_204475895.1">
    <property type="nucleotide sequence ID" value="NZ_JACJJW010000020.1"/>
</dbReference>
<accession>A0ABS2EVM3</accession>
<dbReference type="Proteomes" id="UP000703295">
    <property type="component" value="Unassembled WGS sequence"/>
</dbReference>
<sequence length="321" mass="36414">MLQCSILSLMSVLAGCNSEVFIDEFLTDCPTVSLSETENEVTVRFDTDNWSIIDINYLRSDMSVFATDLEGKNGKSLPFEEGETGIVHCRNTFLDFQVEKRTSRELHLIAGENLYDRPFEAAIRVGNRYEEKMIQISFAPTRKYQVDSVAYDWSQFSFYDNMLEPVDEMVVNTLNSTQPVTVCFYPYRNSARTVEFSMLGSSGNIGREDVQQLLEDSLSQVEIPDVVNGVPGLYGTKVPFCVQEQRLDAGLDKNLGVEKKLEPGRKVRLEVFTGMKMYNIPYKVYLSNSFTGKKMIFSGTLSSSTPFDYLIVPFDITNEDE</sequence>